<dbReference type="KEGG" id="aaco:K1I37_14085"/>
<dbReference type="PROSITE" id="PS51078">
    <property type="entry name" value="ICLR_ED"/>
    <property type="match status" value="1"/>
</dbReference>
<dbReference type="GO" id="GO:0003700">
    <property type="term" value="F:DNA-binding transcription factor activity"/>
    <property type="evidence" value="ECO:0007669"/>
    <property type="project" value="TreeGrafter"/>
</dbReference>
<evidence type="ECO:0000256" key="3">
    <source>
        <dbReference type="ARBA" id="ARBA00023163"/>
    </source>
</evidence>
<dbReference type="SMART" id="SM00346">
    <property type="entry name" value="HTH_ICLR"/>
    <property type="match status" value="1"/>
</dbReference>
<dbReference type="EMBL" id="CP080467">
    <property type="protein sequence ID" value="UNO47809.1"/>
    <property type="molecule type" value="Genomic_DNA"/>
</dbReference>
<evidence type="ECO:0000313" key="6">
    <source>
        <dbReference type="EMBL" id="UNO47809.1"/>
    </source>
</evidence>
<evidence type="ECO:0000256" key="2">
    <source>
        <dbReference type="ARBA" id="ARBA00023125"/>
    </source>
</evidence>
<keyword evidence="3" id="KW-0804">Transcription</keyword>
<dbReference type="FunFam" id="1.10.10.10:FF:000056">
    <property type="entry name" value="IclR family transcriptional regulator"/>
    <property type="match status" value="1"/>
</dbReference>
<comment type="function">
    <text evidence="4">May be an activator protein for the gylABX operon.</text>
</comment>
<evidence type="ECO:0000256" key="1">
    <source>
        <dbReference type="ARBA" id="ARBA00023015"/>
    </source>
</evidence>
<dbReference type="Proteomes" id="UP000829401">
    <property type="component" value="Chromosome"/>
</dbReference>
<protein>
    <recommendedName>
        <fullName evidence="5">Glycerol operon regulatory protein</fullName>
    </recommendedName>
</protein>
<proteinExistence type="predicted"/>
<accession>A0A9E6ZRG4</accession>
<evidence type="ECO:0000256" key="4">
    <source>
        <dbReference type="ARBA" id="ARBA00058938"/>
    </source>
</evidence>
<name>T0CNK3_ALIAG</name>
<reference evidence="7" key="1">
    <citation type="journal article" date="2022" name="G3 (Bethesda)">
        <title>Unveiling the complete genome sequence of Alicyclobacillus acidoterrestris DSM 3922T, a taint-producing strain.</title>
        <authorList>
            <person name="Leonardo I.C."/>
            <person name="Barreto Crespo M.T."/>
            <person name="Gaspar F.B."/>
        </authorList>
    </citation>
    <scope>NUCLEOTIDE SEQUENCE [LARGE SCALE GENOMIC DNA]</scope>
    <source>
        <strain evidence="7">DSM 3922</strain>
    </source>
</reference>
<dbReference type="PANTHER" id="PTHR30136:SF35">
    <property type="entry name" value="HTH-TYPE TRANSCRIPTIONAL REGULATOR RV1719"/>
    <property type="match status" value="1"/>
</dbReference>
<dbReference type="Gene3D" id="1.10.10.10">
    <property type="entry name" value="Winged helix-like DNA-binding domain superfamily/Winged helix DNA-binding domain"/>
    <property type="match status" value="1"/>
</dbReference>
<dbReference type="SUPFAM" id="SSF55781">
    <property type="entry name" value="GAF domain-like"/>
    <property type="match status" value="1"/>
</dbReference>
<dbReference type="InterPro" id="IPR036388">
    <property type="entry name" value="WH-like_DNA-bd_sf"/>
</dbReference>
<dbReference type="InterPro" id="IPR005471">
    <property type="entry name" value="Tscrpt_reg_IclR_N"/>
</dbReference>
<dbReference type="GO" id="GO:0045892">
    <property type="term" value="P:negative regulation of DNA-templated transcription"/>
    <property type="evidence" value="ECO:0007669"/>
    <property type="project" value="UniProtKB-ARBA"/>
</dbReference>
<evidence type="ECO:0000313" key="7">
    <source>
        <dbReference type="Proteomes" id="UP000829401"/>
    </source>
</evidence>
<keyword evidence="7" id="KW-1185">Reference proteome</keyword>
<dbReference type="STRING" id="1356854.N007_17530"/>
<dbReference type="InterPro" id="IPR050707">
    <property type="entry name" value="HTH_MetabolicPath_Reg"/>
</dbReference>
<sequence length="260" mass="29066">MPLSMARDTSSLNSVHNALRILKCFSIAEPEHRVSALARKLELNKSTVSRLLTTLENEGFVVKDPISRAYRLGLPVLSLASTYQSCHEVLREAHPLLKNLVNRVEETVQLVLLDHVDVFYLEVVECNHPIRFISRVGTRCKAYCTSSGKVLLSGQDSTVIDEVINAGLKRWTKNTITDPQLFRIELENVRRQGYALSQEERHEGVVAAAAPIYDAEGNVAAALNIVGPRYRMAQKGLLYFANQAIHAAKEISHHVFVTRP</sequence>
<dbReference type="eggNOG" id="COG1414">
    <property type="taxonomic scope" value="Bacteria"/>
</dbReference>
<dbReference type="AlphaFoldDB" id="T0CNK3"/>
<dbReference type="Pfam" id="PF09339">
    <property type="entry name" value="HTH_IclR"/>
    <property type="match status" value="1"/>
</dbReference>
<dbReference type="InterPro" id="IPR029016">
    <property type="entry name" value="GAF-like_dom_sf"/>
</dbReference>
<keyword evidence="1" id="KW-0805">Transcription regulation</keyword>
<keyword evidence="2" id="KW-0238">DNA-binding</keyword>
<dbReference type="InterPro" id="IPR011991">
    <property type="entry name" value="ArsR-like_HTH"/>
</dbReference>
<dbReference type="PANTHER" id="PTHR30136">
    <property type="entry name" value="HELIX-TURN-HELIX TRANSCRIPTIONAL REGULATOR, ICLR FAMILY"/>
    <property type="match status" value="1"/>
</dbReference>
<dbReference type="InterPro" id="IPR014757">
    <property type="entry name" value="Tscrpt_reg_IclR_C"/>
</dbReference>
<accession>T0CNK3</accession>
<dbReference type="InterPro" id="IPR036390">
    <property type="entry name" value="WH_DNA-bd_sf"/>
</dbReference>
<organism evidence="6 7">
    <name type="scientific">Alicyclobacillus acidoterrestris (strain ATCC 49025 / DSM 3922 / CIP 106132 / NCIMB 13137 / GD3B)</name>
    <dbReference type="NCBI Taxonomy" id="1356854"/>
    <lineage>
        <taxon>Bacteria</taxon>
        <taxon>Bacillati</taxon>
        <taxon>Bacillota</taxon>
        <taxon>Bacilli</taxon>
        <taxon>Bacillales</taxon>
        <taxon>Alicyclobacillaceae</taxon>
        <taxon>Alicyclobacillus</taxon>
    </lineage>
</organism>
<dbReference type="SUPFAM" id="SSF46785">
    <property type="entry name" value="Winged helix' DNA-binding domain"/>
    <property type="match status" value="1"/>
</dbReference>
<dbReference type="Gene3D" id="3.30.450.40">
    <property type="match status" value="1"/>
</dbReference>
<dbReference type="RefSeq" id="WP_021298644.1">
    <property type="nucleotide sequence ID" value="NZ_AURB01000200.1"/>
</dbReference>
<gene>
    <name evidence="6" type="ORF">K1I37_14085</name>
</gene>
<dbReference type="Pfam" id="PF01614">
    <property type="entry name" value="IclR_C"/>
    <property type="match status" value="1"/>
</dbReference>
<dbReference type="PROSITE" id="PS51077">
    <property type="entry name" value="HTH_ICLR"/>
    <property type="match status" value="1"/>
</dbReference>
<dbReference type="CDD" id="cd00090">
    <property type="entry name" value="HTH_ARSR"/>
    <property type="match status" value="1"/>
</dbReference>
<evidence type="ECO:0000256" key="5">
    <source>
        <dbReference type="ARBA" id="ARBA00070406"/>
    </source>
</evidence>
<dbReference type="GO" id="GO:0003677">
    <property type="term" value="F:DNA binding"/>
    <property type="evidence" value="ECO:0007669"/>
    <property type="project" value="UniProtKB-KW"/>
</dbReference>